<dbReference type="PROSITE" id="PS00086">
    <property type="entry name" value="CYTOCHROME_P450"/>
    <property type="match status" value="1"/>
</dbReference>
<keyword evidence="5" id="KW-0560">Oxidoreductase</keyword>
<dbReference type="PANTHER" id="PTHR24305">
    <property type="entry name" value="CYTOCHROME P450"/>
    <property type="match status" value="1"/>
</dbReference>
<dbReference type="Pfam" id="PF00067">
    <property type="entry name" value="p450"/>
    <property type="match status" value="1"/>
</dbReference>
<dbReference type="InterPro" id="IPR036396">
    <property type="entry name" value="Cyt_P450_sf"/>
</dbReference>
<evidence type="ECO:0000256" key="5">
    <source>
        <dbReference type="RuleBase" id="RU000461"/>
    </source>
</evidence>
<dbReference type="PRINTS" id="PR00385">
    <property type="entry name" value="P450"/>
</dbReference>
<dbReference type="Gene3D" id="1.10.630.10">
    <property type="entry name" value="Cytochrome P450"/>
    <property type="match status" value="1"/>
</dbReference>
<evidence type="ECO:0000256" key="1">
    <source>
        <dbReference type="ARBA" id="ARBA00001971"/>
    </source>
</evidence>
<keyword evidence="5" id="KW-0503">Monooxygenase</keyword>
<comment type="similarity">
    <text evidence="2 5">Belongs to the cytochrome P450 family.</text>
</comment>
<comment type="cofactor">
    <cofactor evidence="1">
        <name>heme</name>
        <dbReference type="ChEBI" id="CHEBI:30413"/>
    </cofactor>
</comment>
<dbReference type="InterPro" id="IPR002401">
    <property type="entry name" value="Cyt_P450_E_grp-I"/>
</dbReference>
<dbReference type="InterPro" id="IPR001128">
    <property type="entry name" value="Cyt_P450"/>
</dbReference>
<protein>
    <recommendedName>
        <fullName evidence="8">Cytochrome P450</fullName>
    </recommendedName>
</protein>
<keyword evidence="7" id="KW-1185">Reference proteome</keyword>
<dbReference type="EMBL" id="JADGIZ020000004">
    <property type="protein sequence ID" value="KAL2919019.1"/>
    <property type="molecule type" value="Genomic_DNA"/>
</dbReference>
<keyword evidence="5" id="KW-0349">Heme</keyword>
<accession>A0ABR4NHS9</accession>
<dbReference type="InterPro" id="IPR017972">
    <property type="entry name" value="Cyt_P450_CS"/>
</dbReference>
<proteinExistence type="inferred from homology"/>
<dbReference type="PANTHER" id="PTHR24305:SF166">
    <property type="entry name" value="CYTOCHROME P450 12A4, MITOCHONDRIAL-RELATED"/>
    <property type="match status" value="1"/>
</dbReference>
<dbReference type="SUPFAM" id="SSF48264">
    <property type="entry name" value="Cytochrome P450"/>
    <property type="match status" value="1"/>
</dbReference>
<organism evidence="6 7">
    <name type="scientific">Polyrhizophydium stewartii</name>
    <dbReference type="NCBI Taxonomy" id="2732419"/>
    <lineage>
        <taxon>Eukaryota</taxon>
        <taxon>Fungi</taxon>
        <taxon>Fungi incertae sedis</taxon>
        <taxon>Chytridiomycota</taxon>
        <taxon>Chytridiomycota incertae sedis</taxon>
        <taxon>Chytridiomycetes</taxon>
        <taxon>Rhizophydiales</taxon>
        <taxon>Rhizophydiales incertae sedis</taxon>
        <taxon>Polyrhizophydium</taxon>
    </lineage>
</organism>
<dbReference type="PRINTS" id="PR00463">
    <property type="entry name" value="EP450I"/>
</dbReference>
<gene>
    <name evidence="6" type="ORF">HK105_201289</name>
</gene>
<comment type="caution">
    <text evidence="6">The sequence shown here is derived from an EMBL/GenBank/DDBJ whole genome shotgun (WGS) entry which is preliminary data.</text>
</comment>
<sequence>MQSLNPTLPVVSLSFPRFVSGIDVTALGIIPRSFVQLQHNWAWKLHYKVFADLGRDVFIIVDSDAPTLRVADPDLIHEIVTRKTDFPKPIEFYGILDLFGRNVVTTEHAEWRRHRKVAAPQFSEKNNMFVHRETVRTVKDMFRAWDSTAAQSPAQSAETSALLAGNTGGVVIDVTNDMMKLALHVISSAGFGLKIDWVESESELKLPANHKMSFKTAIEEVINSLLLKLMLPKFVYSLPIKRIQHLKDCFEEFELYLREMIRSADAQTEANLLVSLAKAVKTEDPANSILTEQELVGNMFIFLFAGHETTADALNFSLALLAINQNAQQRLYDEVKTVIGDKDPEYRHIPELVYTLAVMNEALRMYPPVSEIPKISNGRQSVGGVNLIDRTRITLDVMALHHNPKYWGPDPQAFRPERWFASPECARSAKATADAVRANANARSTKEAPAMDGDLPQQAQPLYSYNRYAFIPFSEGARSCLGKRFSQIEFITALAMIVQNYSVHLPDGASPEQMLDTQMRITVQTAEHVKLVFRRRASSAHA</sequence>
<keyword evidence="3 5" id="KW-0479">Metal-binding</keyword>
<name>A0ABR4NHS9_9FUNG</name>
<dbReference type="Proteomes" id="UP001527925">
    <property type="component" value="Unassembled WGS sequence"/>
</dbReference>
<evidence type="ECO:0000256" key="2">
    <source>
        <dbReference type="ARBA" id="ARBA00010617"/>
    </source>
</evidence>
<reference evidence="6 7" key="1">
    <citation type="submission" date="2023-09" db="EMBL/GenBank/DDBJ databases">
        <title>Pangenome analysis of Batrachochytrium dendrobatidis and related Chytrids.</title>
        <authorList>
            <person name="Yacoub M.N."/>
            <person name="Stajich J.E."/>
            <person name="James T.Y."/>
        </authorList>
    </citation>
    <scope>NUCLEOTIDE SEQUENCE [LARGE SCALE GENOMIC DNA]</scope>
    <source>
        <strain evidence="6 7">JEL0888</strain>
    </source>
</reference>
<keyword evidence="4 5" id="KW-0408">Iron</keyword>
<evidence type="ECO:0000256" key="3">
    <source>
        <dbReference type="ARBA" id="ARBA00022723"/>
    </source>
</evidence>
<evidence type="ECO:0008006" key="8">
    <source>
        <dbReference type="Google" id="ProtNLM"/>
    </source>
</evidence>
<dbReference type="InterPro" id="IPR050121">
    <property type="entry name" value="Cytochrome_P450_monoxygenase"/>
</dbReference>
<evidence type="ECO:0000313" key="7">
    <source>
        <dbReference type="Proteomes" id="UP001527925"/>
    </source>
</evidence>
<evidence type="ECO:0000313" key="6">
    <source>
        <dbReference type="EMBL" id="KAL2919019.1"/>
    </source>
</evidence>
<dbReference type="CDD" id="cd11070">
    <property type="entry name" value="CYP56-like"/>
    <property type="match status" value="1"/>
</dbReference>
<evidence type="ECO:0000256" key="4">
    <source>
        <dbReference type="ARBA" id="ARBA00023004"/>
    </source>
</evidence>